<feature type="domain" description="Sugar-binding" evidence="6">
    <location>
        <begin position="67"/>
        <end position="315"/>
    </location>
</feature>
<dbReference type="Proteomes" id="UP000007947">
    <property type="component" value="Chromosome"/>
</dbReference>
<proteinExistence type="inferred from homology"/>
<evidence type="ECO:0000256" key="4">
    <source>
        <dbReference type="ARBA" id="ARBA00023163"/>
    </source>
</evidence>
<evidence type="ECO:0000256" key="3">
    <source>
        <dbReference type="ARBA" id="ARBA00023125"/>
    </source>
</evidence>
<reference evidence="7 8" key="1">
    <citation type="submission" date="2011-05" db="EMBL/GenBank/DDBJ databases">
        <title>Whole genome sequence of Microlunatus phosphovorus NM-1.</title>
        <authorList>
            <person name="Hosoyama A."/>
            <person name="Sasaki K."/>
            <person name="Harada T."/>
            <person name="Igarashi R."/>
            <person name="Kawakoshi A."/>
            <person name="Sasagawa M."/>
            <person name="Fukada J."/>
            <person name="Nakamura S."/>
            <person name="Katano Y."/>
            <person name="Hanada S."/>
            <person name="Kamagata Y."/>
            <person name="Nakamura N."/>
            <person name="Yamazaki S."/>
            <person name="Fujita N."/>
        </authorList>
    </citation>
    <scope>NUCLEOTIDE SEQUENCE [LARGE SCALE GENOMIC DNA]</scope>
    <source>
        <strain evidence="8">ATCC 700054 / DSM 10555 / JCM 9379 / NBRC 101784 / NCIMB 13414 / VKM Ac-1990 / NM-1</strain>
    </source>
</reference>
<dbReference type="Gene3D" id="1.10.10.10">
    <property type="entry name" value="Winged helix-like DNA-binding domain superfamily/Winged helix DNA-binding domain"/>
    <property type="match status" value="1"/>
</dbReference>
<dbReference type="PANTHER" id="PTHR34294:SF1">
    <property type="entry name" value="TRANSCRIPTIONAL REGULATOR LSRR"/>
    <property type="match status" value="1"/>
</dbReference>
<evidence type="ECO:0000313" key="7">
    <source>
        <dbReference type="EMBL" id="BAK37116.1"/>
    </source>
</evidence>
<keyword evidence="2" id="KW-0805">Transcription regulation</keyword>
<name>F5XRQ3_MICPN</name>
<dbReference type="GO" id="GO:0003677">
    <property type="term" value="F:DNA binding"/>
    <property type="evidence" value="ECO:0007669"/>
    <property type="project" value="UniProtKB-KW"/>
</dbReference>
<dbReference type="Gene3D" id="3.40.50.1360">
    <property type="match status" value="1"/>
</dbReference>
<accession>F5XRQ3</accession>
<dbReference type="SUPFAM" id="SSF100950">
    <property type="entry name" value="NagB/RpiA/CoA transferase-like"/>
    <property type="match status" value="1"/>
</dbReference>
<evidence type="ECO:0000259" key="6">
    <source>
        <dbReference type="Pfam" id="PF04198"/>
    </source>
</evidence>
<protein>
    <submittedName>
        <fullName evidence="7">Deoxyribonucleoside regulator</fullName>
    </submittedName>
</protein>
<dbReference type="HOGENOM" id="CLU_054506_1_3_11"/>
<evidence type="ECO:0000256" key="1">
    <source>
        <dbReference type="ARBA" id="ARBA00010466"/>
    </source>
</evidence>
<gene>
    <name evidence="7" type="ordered locus">MLP_41020</name>
</gene>
<dbReference type="AlphaFoldDB" id="F5XRQ3"/>
<dbReference type="InterPro" id="IPR051054">
    <property type="entry name" value="SorC_transcr_regulators"/>
</dbReference>
<keyword evidence="4" id="KW-0804">Transcription</keyword>
<dbReference type="EMBL" id="AP012204">
    <property type="protein sequence ID" value="BAK37116.1"/>
    <property type="molecule type" value="Genomic_DNA"/>
</dbReference>
<dbReference type="InterPro" id="IPR036388">
    <property type="entry name" value="WH-like_DNA-bd_sf"/>
</dbReference>
<dbReference type="PANTHER" id="PTHR34294">
    <property type="entry name" value="TRANSCRIPTIONAL REGULATOR-RELATED"/>
    <property type="match status" value="1"/>
</dbReference>
<dbReference type="InterPro" id="IPR007324">
    <property type="entry name" value="Sugar-bd_dom_put"/>
</dbReference>
<dbReference type="eggNOG" id="COG2390">
    <property type="taxonomic scope" value="Bacteria"/>
</dbReference>
<evidence type="ECO:0000256" key="2">
    <source>
        <dbReference type="ARBA" id="ARBA00023015"/>
    </source>
</evidence>
<feature type="region of interest" description="Disordered" evidence="5">
    <location>
        <begin position="317"/>
        <end position="339"/>
    </location>
</feature>
<keyword evidence="3" id="KW-0238">DNA-binding</keyword>
<dbReference type="OrthoDB" id="186585at2"/>
<dbReference type="InterPro" id="IPR037171">
    <property type="entry name" value="NagB/RpiA_transferase-like"/>
</dbReference>
<comment type="similarity">
    <text evidence="1">Belongs to the SorC transcriptional regulatory family.</text>
</comment>
<dbReference type="STRING" id="1032480.MLP_41020"/>
<dbReference type="KEGG" id="mph:MLP_41020"/>
<keyword evidence="8" id="KW-1185">Reference proteome</keyword>
<dbReference type="GO" id="GO:0030246">
    <property type="term" value="F:carbohydrate binding"/>
    <property type="evidence" value="ECO:0007669"/>
    <property type="project" value="InterPro"/>
</dbReference>
<evidence type="ECO:0000313" key="8">
    <source>
        <dbReference type="Proteomes" id="UP000007947"/>
    </source>
</evidence>
<dbReference type="Pfam" id="PF04198">
    <property type="entry name" value="Sugar-bind"/>
    <property type="match status" value="1"/>
</dbReference>
<organism evidence="7 8">
    <name type="scientific">Microlunatus phosphovorus (strain ATCC 700054 / DSM 10555 / JCM 9379 / NBRC 101784 / NCIMB 13414 / VKM Ac-1990 / NM-1)</name>
    <dbReference type="NCBI Taxonomy" id="1032480"/>
    <lineage>
        <taxon>Bacteria</taxon>
        <taxon>Bacillati</taxon>
        <taxon>Actinomycetota</taxon>
        <taxon>Actinomycetes</taxon>
        <taxon>Propionibacteriales</taxon>
        <taxon>Propionibacteriaceae</taxon>
        <taxon>Microlunatus</taxon>
    </lineage>
</organism>
<sequence>MLAEPWDDDELRRIATLYYVGDETMEAIAGRTGLSRSTVSRQLKAARTRGIVRISITTAESARGVGAQLGSLFGIEAHVVPVRETASQNQRLTQVARFAGRLLSDWFDNDTVMGVAWGTTVSAVMENLVPKPTRGSTVVQLNGAVHVGSSEVRYVSDLLGGACDAFEARPVFFPVPAFFDDPATKAALWRERSIASVVELQRHCDIALFGVGSWTGSVTSQVYAAGYLGPDDMKALKRAGAVGDICTTFIRADGTWADLAMNQRSSGPDLAELAALPRRVCVVASASRIPGTSAALRAGAISDLIIDEQTAAALLDANSRRPRSRARNPRVDGLQAAPG</sequence>
<evidence type="ECO:0000256" key="5">
    <source>
        <dbReference type="SAM" id="MobiDB-lite"/>
    </source>
</evidence>
<dbReference type="RefSeq" id="WP_013864953.1">
    <property type="nucleotide sequence ID" value="NC_015635.1"/>
</dbReference>